<accession>A0ACB8TA09</accession>
<dbReference type="Proteomes" id="UP000814140">
    <property type="component" value="Unassembled WGS sequence"/>
</dbReference>
<evidence type="ECO:0000313" key="1">
    <source>
        <dbReference type="EMBL" id="KAI0065132.1"/>
    </source>
</evidence>
<protein>
    <submittedName>
        <fullName evidence="1">Piwi-domain-containing protein</fullName>
    </submittedName>
</protein>
<evidence type="ECO:0000313" key="2">
    <source>
        <dbReference type="Proteomes" id="UP000814140"/>
    </source>
</evidence>
<sequence length="874" mass="97451">MQATTHQTGVRPVGTQGRPVSISVNAFAIKSLPTTRFFHYDVIFEPEVKDPHKAQNILDKLQTISRPDIFKSRVAFDGKKNLYSPIELVPGGGAEFEVFLGDRPPPPGIKRGTFLVRIKKVATIEPVVKGSNRAISGSKSGGAMSHDPQMSVNLLQALVRQAPLMGSATYNSRCVFDPHSKENKNIGGGFQLWRGYFQSVRPTADKMILNVDISTAVVYRSVSVVDWALAYLDSVSRERVDVRYLENLTPQHQHWKMLKAALKNVKVTAAYPPGRKDARPIKYLVPNVGAIEFQKDGQPTTIQEYFRSHHGKNLQRPRLFGLSMDVKGKTIVPAEVCQIEPGQLHRNLLPTALAKEALEFSTKAPQDRLQQIINAVKGSFLNYTDSDFVRRVGMEIDLQPMTIRGRLLGSPGIKYNAENVVNMVQGAWKTKPHRFQDTRGSKGSVWAVVSLSERSRDPEIVKFVEELRATCIGFGMEIAPLQGSVRRGSSQGGVERMLEDTKRQIPKPTLTIVVLPDQAHALPQRKHVKVWGDTTGNMATQCVMDSKLQRRRPFDSYYVNLALKINARLGGVNSSAIGPVASQLLQAPIMVLGADVGHPGPGVKDKPSIASLVASCDRTLTRYAAFTQLQPPRVEVIESLEQMVFEALVYFYQRNPNLGYIPGPKCPPPLRNVVFYRDGVSEGEYQDVFTTEAAMIRAGWTRFFREKQWREPPLLLTYIVVGKRHHFRFIPDRRAGDDVKDKSGNVHAGLVVDTEVVSPTTVDFYLQSHGGLLGTSRPAHYIVLWNDAVCGNNRMSLDGLQEFSFYLCHVYARASRSISIPAPVYYADLVCARANYYFDESLESEIATASSETCDIDKWRAGFHPPGPQNMYFV</sequence>
<organism evidence="1 2">
    <name type="scientific">Artomyces pyxidatus</name>
    <dbReference type="NCBI Taxonomy" id="48021"/>
    <lineage>
        <taxon>Eukaryota</taxon>
        <taxon>Fungi</taxon>
        <taxon>Dikarya</taxon>
        <taxon>Basidiomycota</taxon>
        <taxon>Agaricomycotina</taxon>
        <taxon>Agaricomycetes</taxon>
        <taxon>Russulales</taxon>
        <taxon>Auriscalpiaceae</taxon>
        <taxon>Artomyces</taxon>
    </lineage>
</organism>
<keyword evidence="2" id="KW-1185">Reference proteome</keyword>
<reference evidence="1" key="1">
    <citation type="submission" date="2021-03" db="EMBL/GenBank/DDBJ databases">
        <authorList>
            <consortium name="DOE Joint Genome Institute"/>
            <person name="Ahrendt S."/>
            <person name="Looney B.P."/>
            <person name="Miyauchi S."/>
            <person name="Morin E."/>
            <person name="Drula E."/>
            <person name="Courty P.E."/>
            <person name="Chicoki N."/>
            <person name="Fauchery L."/>
            <person name="Kohler A."/>
            <person name="Kuo A."/>
            <person name="Labutti K."/>
            <person name="Pangilinan J."/>
            <person name="Lipzen A."/>
            <person name="Riley R."/>
            <person name="Andreopoulos W."/>
            <person name="He G."/>
            <person name="Johnson J."/>
            <person name="Barry K.W."/>
            <person name="Grigoriev I.V."/>
            <person name="Nagy L."/>
            <person name="Hibbett D."/>
            <person name="Henrissat B."/>
            <person name="Matheny P.B."/>
            <person name="Labbe J."/>
            <person name="Martin F."/>
        </authorList>
    </citation>
    <scope>NUCLEOTIDE SEQUENCE</scope>
    <source>
        <strain evidence="1">HHB10654</strain>
    </source>
</reference>
<proteinExistence type="predicted"/>
<comment type="caution">
    <text evidence="1">The sequence shown here is derived from an EMBL/GenBank/DDBJ whole genome shotgun (WGS) entry which is preliminary data.</text>
</comment>
<dbReference type="EMBL" id="MU277196">
    <property type="protein sequence ID" value="KAI0065132.1"/>
    <property type="molecule type" value="Genomic_DNA"/>
</dbReference>
<reference evidence="1" key="2">
    <citation type="journal article" date="2022" name="New Phytol.">
        <title>Evolutionary transition to the ectomycorrhizal habit in the genomes of a hyperdiverse lineage of mushroom-forming fungi.</title>
        <authorList>
            <person name="Looney B."/>
            <person name="Miyauchi S."/>
            <person name="Morin E."/>
            <person name="Drula E."/>
            <person name="Courty P.E."/>
            <person name="Kohler A."/>
            <person name="Kuo A."/>
            <person name="LaButti K."/>
            <person name="Pangilinan J."/>
            <person name="Lipzen A."/>
            <person name="Riley R."/>
            <person name="Andreopoulos W."/>
            <person name="He G."/>
            <person name="Johnson J."/>
            <person name="Nolan M."/>
            <person name="Tritt A."/>
            <person name="Barry K.W."/>
            <person name="Grigoriev I.V."/>
            <person name="Nagy L.G."/>
            <person name="Hibbett D."/>
            <person name="Henrissat B."/>
            <person name="Matheny P.B."/>
            <person name="Labbe J."/>
            <person name="Martin F.M."/>
        </authorList>
    </citation>
    <scope>NUCLEOTIDE SEQUENCE</scope>
    <source>
        <strain evidence="1">HHB10654</strain>
    </source>
</reference>
<gene>
    <name evidence="1" type="ORF">BV25DRAFT_135778</name>
</gene>
<name>A0ACB8TA09_9AGAM</name>